<dbReference type="Gene3D" id="3.50.50.60">
    <property type="entry name" value="FAD/NAD(P)-binding domain"/>
    <property type="match status" value="1"/>
</dbReference>
<dbReference type="AlphaFoldDB" id="A0A6M2BVS0"/>
<gene>
    <name evidence="2" type="ORF">G7Y85_17520</name>
</gene>
<evidence type="ECO:0000259" key="1">
    <source>
        <dbReference type="Pfam" id="PF01593"/>
    </source>
</evidence>
<dbReference type="InterPro" id="IPR050464">
    <property type="entry name" value="Zeta_carotene_desat/Oxidored"/>
</dbReference>
<name>A0A6M2BVS0_9GAMM</name>
<dbReference type="Gene3D" id="3.30.70.1990">
    <property type="match status" value="1"/>
</dbReference>
<keyword evidence="3" id="KW-1185">Reference proteome</keyword>
<dbReference type="SUPFAM" id="SSF51905">
    <property type="entry name" value="FAD/NAD(P)-binding domain"/>
    <property type="match status" value="1"/>
</dbReference>
<dbReference type="GO" id="GO:0016491">
    <property type="term" value="F:oxidoreductase activity"/>
    <property type="evidence" value="ECO:0007669"/>
    <property type="project" value="InterPro"/>
</dbReference>
<sequence>MKIAVIGSGIAGLSTAYLLARRHEVTVFEQDDRPGGHTNTVDVQTPDGVLAIDTGFIVCNPVNYPNFYPLLDELGVPRQDTDMSLGVSVDNGRVEWAGDENLLKVFAQPSLMFSPTHWKMLSAITRFNAQVKRLLAEDALPDITLGEFLERENYPMSLRVRYVAAMAGPIWSTSTAGVMQFPLPAFARFFDSHGLLNVYERPQWQTVLGGSRRYLRALCDKFTGTLQLSTPVTGLRRRAGGGVTLSAGGDEHEFDAVVCAAHSDQALRLLGDADDAERAVLGDVPYARNRAYLHTDVGLMPRRRRAWSSWNALLTQDVLSDDPIGVSYWMNQLQRLPSTTPYIVSLNPPREPEPGSVLYQTDYWHPQYEPKTIRAQQRLPQIQGARGIWWAGAWTGYGFHEDGLKSGLRAVAGIDADCLPGWAVL</sequence>
<proteinExistence type="predicted"/>
<evidence type="ECO:0000313" key="3">
    <source>
        <dbReference type="Proteomes" id="UP000472676"/>
    </source>
</evidence>
<feature type="domain" description="Amine oxidase" evidence="1">
    <location>
        <begin position="10"/>
        <end position="267"/>
    </location>
</feature>
<dbReference type="Pfam" id="PF01593">
    <property type="entry name" value="Amino_oxidase"/>
    <property type="match status" value="1"/>
</dbReference>
<dbReference type="InterPro" id="IPR036188">
    <property type="entry name" value="FAD/NAD-bd_sf"/>
</dbReference>
<evidence type="ECO:0000313" key="2">
    <source>
        <dbReference type="EMBL" id="NGY06578.1"/>
    </source>
</evidence>
<accession>A0A6M2BVS0</accession>
<dbReference type="PANTHER" id="PTHR42923">
    <property type="entry name" value="PROTOPORPHYRINOGEN OXIDASE"/>
    <property type="match status" value="1"/>
</dbReference>
<dbReference type="RefSeq" id="WP_166260382.1">
    <property type="nucleotide sequence ID" value="NZ_JAAMOW010000009.1"/>
</dbReference>
<organism evidence="2 3">
    <name type="scientific">Solimonas terrae</name>
    <dbReference type="NCBI Taxonomy" id="1396819"/>
    <lineage>
        <taxon>Bacteria</taxon>
        <taxon>Pseudomonadati</taxon>
        <taxon>Pseudomonadota</taxon>
        <taxon>Gammaproteobacteria</taxon>
        <taxon>Nevskiales</taxon>
        <taxon>Nevskiaceae</taxon>
        <taxon>Solimonas</taxon>
    </lineage>
</organism>
<dbReference type="Proteomes" id="UP000472676">
    <property type="component" value="Unassembled WGS sequence"/>
</dbReference>
<dbReference type="PANTHER" id="PTHR42923:SF17">
    <property type="entry name" value="AMINE OXIDASE DOMAIN-CONTAINING PROTEIN"/>
    <property type="match status" value="1"/>
</dbReference>
<dbReference type="Gene3D" id="1.10.405.20">
    <property type="match status" value="1"/>
</dbReference>
<reference evidence="2 3" key="1">
    <citation type="journal article" date="2014" name="Int. J. Syst. Evol. Microbiol.">
        <title>Solimonas terrae sp. nov., isolated from soil.</title>
        <authorList>
            <person name="Kim S.J."/>
            <person name="Moon J.Y."/>
            <person name="Weon H.Y."/>
            <person name="Ahn J.H."/>
            <person name="Chen W.M."/>
            <person name="Kwon S.W."/>
        </authorList>
    </citation>
    <scope>NUCLEOTIDE SEQUENCE [LARGE SCALE GENOMIC DNA]</scope>
    <source>
        <strain evidence="2 3">KIS83-12</strain>
    </source>
</reference>
<dbReference type="InterPro" id="IPR002937">
    <property type="entry name" value="Amino_oxidase"/>
</dbReference>
<protein>
    <submittedName>
        <fullName evidence="2">FAD-dependent oxidoreductase</fullName>
    </submittedName>
</protein>
<comment type="caution">
    <text evidence="2">The sequence shown here is derived from an EMBL/GenBank/DDBJ whole genome shotgun (WGS) entry which is preliminary data.</text>
</comment>
<dbReference type="EMBL" id="JAAMOW010000009">
    <property type="protein sequence ID" value="NGY06578.1"/>
    <property type="molecule type" value="Genomic_DNA"/>
</dbReference>